<feature type="domain" description="CMP/dCMP-type deaminase" evidence="9">
    <location>
        <begin position="491"/>
        <end position="619"/>
    </location>
</feature>
<dbReference type="AlphaFoldDB" id="A0A6A2Y4I4"/>
<organism evidence="10 11">
    <name type="scientific">Hibiscus syriacus</name>
    <name type="common">Rose of Sharon</name>
    <dbReference type="NCBI Taxonomy" id="106335"/>
    <lineage>
        <taxon>Eukaryota</taxon>
        <taxon>Viridiplantae</taxon>
        <taxon>Streptophyta</taxon>
        <taxon>Embryophyta</taxon>
        <taxon>Tracheophyta</taxon>
        <taxon>Spermatophyta</taxon>
        <taxon>Magnoliopsida</taxon>
        <taxon>eudicotyledons</taxon>
        <taxon>Gunneridae</taxon>
        <taxon>Pentapetalae</taxon>
        <taxon>rosids</taxon>
        <taxon>malvids</taxon>
        <taxon>Malvales</taxon>
        <taxon>Malvaceae</taxon>
        <taxon>Malvoideae</taxon>
        <taxon>Hibiscus</taxon>
    </lineage>
</organism>
<feature type="region of interest" description="Disordered" evidence="8">
    <location>
        <begin position="84"/>
        <end position="243"/>
    </location>
</feature>
<dbReference type="Proteomes" id="UP000436088">
    <property type="component" value="Unassembled WGS sequence"/>
</dbReference>
<dbReference type="GO" id="GO:0046872">
    <property type="term" value="F:metal ion binding"/>
    <property type="evidence" value="ECO:0007669"/>
    <property type="project" value="UniProtKB-KW"/>
</dbReference>
<evidence type="ECO:0000256" key="4">
    <source>
        <dbReference type="ARBA" id="ARBA00022723"/>
    </source>
</evidence>
<proteinExistence type="predicted"/>
<evidence type="ECO:0000256" key="7">
    <source>
        <dbReference type="ARBA" id="ARBA00048045"/>
    </source>
</evidence>
<feature type="compositionally biased region" description="Basic and acidic residues" evidence="8">
    <location>
        <begin position="106"/>
        <end position="130"/>
    </location>
</feature>
<keyword evidence="6" id="KW-0862">Zinc</keyword>
<evidence type="ECO:0000256" key="3">
    <source>
        <dbReference type="ARBA" id="ARBA00022694"/>
    </source>
</evidence>
<dbReference type="FunFam" id="3.40.140.10:FF:000005">
    <property type="entry name" value="tRNA-specific adenosine deaminase"/>
    <property type="match status" value="1"/>
</dbReference>
<dbReference type="EMBL" id="VEPZ02001503">
    <property type="protein sequence ID" value="KAE8670786.1"/>
    <property type="molecule type" value="Genomic_DNA"/>
</dbReference>
<evidence type="ECO:0000256" key="1">
    <source>
        <dbReference type="ARBA" id="ARBA00001947"/>
    </source>
</evidence>
<dbReference type="SUPFAM" id="SSF53927">
    <property type="entry name" value="Cytidine deaminase-like"/>
    <property type="match status" value="1"/>
</dbReference>
<gene>
    <name evidence="10" type="ORF">F3Y22_tig00112107pilonHSYRG00046</name>
</gene>
<sequence>MFYLGGNVGGSIPGGSSTVCSGPYLPAPRLCAQGLTGLDGGCMVMGNLHILDLTDGRIERGKGMQAITNVSVVHADNTKIVTNTQKSSGERLVEHESNFSSGLGRTNERSEIHNEANGRVEQKKSRKENLKPASVSSSSGKAEGSSFQASLILVSETREQQSHADLEESEKRGKEDGNIISDFTSAYEGDKHGPSSSGQYGKEELKMRRHDSRQSSKGTGGKRPSDEMRDVTDPSVQEPLEAEIPQRISTLDHAVIKRSCRSLWTLMGDIVRLRWRSRAQTRSSSSAERSGGRTSPDESVRSETWFSGHETNENSEENLRRERSNLDSEGISHQLGQGTQGEGDFSDSTRTTEKVGHLGGNISPSSNILETAPASEVISLTSQKEKHDRSSFEVASSDKEVIQSFLPLPAGSTRTSLVVEDISEPDKINIQGSGSIKTMELPLGARVAEASGSEGKEGGLKQRKLQRTKQFPRDRFDEWEEAYKLEREQQKIDEIFMREALLEAKKAADSWEVPVGAVLVQHGKIIARGCNLVEELRDSIVHAEMICIREASSILRSWRLAILFLFADTTLYVTLEPCPMCAGAILQARIDTVLWGAPNKLLGADGSWIRLFPDGRGSGSEVTDKQAAPVHPFHPNMGIRREISASECADMMQQIFHLRRKNKAKNAEQPQPPSCFPITSHQSKFFTKMHDILHLMFCL</sequence>
<evidence type="ECO:0000313" key="11">
    <source>
        <dbReference type="Proteomes" id="UP000436088"/>
    </source>
</evidence>
<dbReference type="GO" id="GO:0009507">
    <property type="term" value="C:chloroplast"/>
    <property type="evidence" value="ECO:0007669"/>
    <property type="project" value="TreeGrafter"/>
</dbReference>
<reference evidence="10" key="1">
    <citation type="submission" date="2019-09" db="EMBL/GenBank/DDBJ databases">
        <title>Draft genome information of white flower Hibiscus syriacus.</title>
        <authorList>
            <person name="Kim Y.-M."/>
        </authorList>
    </citation>
    <scope>NUCLEOTIDE SEQUENCE [LARGE SCALE GENOMIC DNA]</scope>
    <source>
        <strain evidence="10">YM2019G1</strain>
    </source>
</reference>
<dbReference type="GO" id="GO:0002100">
    <property type="term" value="P:tRNA wobble adenosine to inosine editing"/>
    <property type="evidence" value="ECO:0007669"/>
    <property type="project" value="UniProtKB-ARBA"/>
</dbReference>
<evidence type="ECO:0000259" key="9">
    <source>
        <dbReference type="PROSITE" id="PS51747"/>
    </source>
</evidence>
<comment type="cofactor">
    <cofactor evidence="1">
        <name>Zn(2+)</name>
        <dbReference type="ChEBI" id="CHEBI:29105"/>
    </cofactor>
</comment>
<dbReference type="CDD" id="cd01285">
    <property type="entry name" value="nucleoside_deaminase"/>
    <property type="match status" value="1"/>
</dbReference>
<dbReference type="GO" id="GO:0052717">
    <property type="term" value="F:tRNA-specific adenosine-34 deaminase activity"/>
    <property type="evidence" value="ECO:0007669"/>
    <property type="project" value="UniProtKB-EC"/>
</dbReference>
<comment type="subunit">
    <text evidence="2">Homodimer.</text>
</comment>
<evidence type="ECO:0000256" key="8">
    <source>
        <dbReference type="SAM" id="MobiDB-lite"/>
    </source>
</evidence>
<keyword evidence="3" id="KW-0819">tRNA processing</keyword>
<evidence type="ECO:0000313" key="10">
    <source>
        <dbReference type="EMBL" id="KAE8670786.1"/>
    </source>
</evidence>
<keyword evidence="11" id="KW-1185">Reference proteome</keyword>
<comment type="catalytic activity">
    <reaction evidence="7">
        <text>adenosine(34) in tRNA + H2O + H(+) = inosine(34) in tRNA + NH4(+)</text>
        <dbReference type="Rhea" id="RHEA:43168"/>
        <dbReference type="Rhea" id="RHEA-COMP:10373"/>
        <dbReference type="Rhea" id="RHEA-COMP:10374"/>
        <dbReference type="ChEBI" id="CHEBI:15377"/>
        <dbReference type="ChEBI" id="CHEBI:15378"/>
        <dbReference type="ChEBI" id="CHEBI:28938"/>
        <dbReference type="ChEBI" id="CHEBI:74411"/>
        <dbReference type="ChEBI" id="CHEBI:82852"/>
        <dbReference type="EC" id="3.5.4.33"/>
    </reaction>
</comment>
<feature type="compositionally biased region" description="Low complexity" evidence="8">
    <location>
        <begin position="280"/>
        <end position="294"/>
    </location>
</feature>
<protein>
    <submittedName>
        <fullName evidence="10">tRNA arginine adenosine deaminase, putative isoform 2</fullName>
    </submittedName>
</protein>
<evidence type="ECO:0000256" key="2">
    <source>
        <dbReference type="ARBA" id="ARBA00011738"/>
    </source>
</evidence>
<name>A0A6A2Y4I4_HIBSY</name>
<feature type="compositionally biased region" description="Basic and acidic residues" evidence="8">
    <location>
        <begin position="223"/>
        <end position="232"/>
    </location>
</feature>
<dbReference type="InterPro" id="IPR002125">
    <property type="entry name" value="CMP_dCMP_dom"/>
</dbReference>
<feature type="compositionally biased region" description="Low complexity" evidence="8">
    <location>
        <begin position="133"/>
        <end position="146"/>
    </location>
</feature>
<keyword evidence="4" id="KW-0479">Metal-binding</keyword>
<dbReference type="Gene3D" id="3.40.140.10">
    <property type="entry name" value="Cytidine Deaminase, domain 2"/>
    <property type="match status" value="1"/>
</dbReference>
<accession>A0A6A2Y4I4</accession>
<keyword evidence="5" id="KW-0378">Hydrolase</keyword>
<feature type="compositionally biased region" description="Basic and acidic residues" evidence="8">
    <location>
        <begin position="88"/>
        <end position="97"/>
    </location>
</feature>
<dbReference type="PROSITE" id="PS51747">
    <property type="entry name" value="CYT_DCMP_DEAMINASES_2"/>
    <property type="match status" value="1"/>
</dbReference>
<dbReference type="Pfam" id="PF00383">
    <property type="entry name" value="dCMP_cyt_deam_1"/>
    <property type="match status" value="1"/>
</dbReference>
<dbReference type="PANTHER" id="PTHR11079:SF179">
    <property type="entry name" value="TRNA(ADENINE(34)) DEAMINASE, CHLOROPLASTIC"/>
    <property type="match status" value="1"/>
</dbReference>
<feature type="compositionally biased region" description="Basic and acidic residues" evidence="8">
    <location>
        <begin position="156"/>
        <end position="177"/>
    </location>
</feature>
<dbReference type="PANTHER" id="PTHR11079">
    <property type="entry name" value="CYTOSINE DEAMINASE FAMILY MEMBER"/>
    <property type="match status" value="1"/>
</dbReference>
<evidence type="ECO:0000256" key="6">
    <source>
        <dbReference type="ARBA" id="ARBA00022833"/>
    </source>
</evidence>
<feature type="compositionally biased region" description="Basic and acidic residues" evidence="8">
    <location>
        <begin position="317"/>
        <end position="326"/>
    </location>
</feature>
<comment type="caution">
    <text evidence="10">The sequence shown here is derived from an EMBL/GenBank/DDBJ whole genome shotgun (WGS) entry which is preliminary data.</text>
</comment>
<feature type="region of interest" description="Disordered" evidence="8">
    <location>
        <begin position="278"/>
        <end position="370"/>
    </location>
</feature>
<dbReference type="InterPro" id="IPR016193">
    <property type="entry name" value="Cytidine_deaminase-like"/>
</dbReference>
<evidence type="ECO:0000256" key="5">
    <source>
        <dbReference type="ARBA" id="ARBA00022801"/>
    </source>
</evidence>